<name>A0A1V3IL35_9PAST</name>
<feature type="domain" description="G" evidence="1">
    <location>
        <begin position="41"/>
        <end position="163"/>
    </location>
</feature>
<dbReference type="GO" id="GO:0005525">
    <property type="term" value="F:GTP binding"/>
    <property type="evidence" value="ECO:0007669"/>
    <property type="project" value="InterPro"/>
</dbReference>
<dbReference type="Pfam" id="PF01926">
    <property type="entry name" value="MMR_HSR1"/>
    <property type="match status" value="1"/>
</dbReference>
<dbReference type="EMBL" id="MLHJ01000056">
    <property type="protein sequence ID" value="OOF42591.1"/>
    <property type="molecule type" value="Genomic_DNA"/>
</dbReference>
<evidence type="ECO:0000259" key="1">
    <source>
        <dbReference type="Pfam" id="PF01926"/>
    </source>
</evidence>
<reference evidence="2 3" key="1">
    <citation type="submission" date="2016-10" db="EMBL/GenBank/DDBJ databases">
        <title>Rodentibacter gen. nov. and new species.</title>
        <authorList>
            <person name="Christensen H."/>
        </authorList>
    </citation>
    <scope>NUCLEOTIDE SEQUENCE [LARGE SCALE GENOMIC DNA]</scope>
    <source>
        <strain evidence="2 3">CCUG17206</strain>
    </source>
</reference>
<dbReference type="STRING" id="1908260.BKK50_06670"/>
<gene>
    <name evidence="2" type="ORF">BKK50_06670</name>
</gene>
<dbReference type="InterPro" id="IPR006073">
    <property type="entry name" value="GTP-bd"/>
</dbReference>
<dbReference type="Proteomes" id="UP000189433">
    <property type="component" value="Unassembled WGS sequence"/>
</dbReference>
<dbReference type="SUPFAM" id="SSF52540">
    <property type="entry name" value="P-loop containing nucleoside triphosphate hydrolases"/>
    <property type="match status" value="1"/>
</dbReference>
<dbReference type="RefSeq" id="WP_077416591.1">
    <property type="nucleotide sequence ID" value="NZ_MLHJ01000056.1"/>
</dbReference>
<dbReference type="Gene3D" id="3.40.50.300">
    <property type="entry name" value="P-loop containing nucleotide triphosphate hydrolases"/>
    <property type="match status" value="1"/>
</dbReference>
<sequence length="313" mass="34951">MQQTNLNDFINKIQNDPTLSDAHKAKVLQNAAALKDTKVNILITGGTGVGKSSTINALFGMDKAKVGMGINPETMDIKKFELSNITLWDSPGLGDGKEADVRHSKGIISKLLEKDDKGDLLIDLVLVILDGGSRDLGTSFELITNVIIPNLGNDNKRLLIAINQADMAMKGRNWDYEKNEPLPPLVKFLDEKVESTRKRILEATGVDVTPIYYSAGYQDESGSQQPYNLSKLLAFILRHTKQEKRIVFAEEINRDPKMWQKDENVEKHQKEIKDSFLESLMKVVGEGVEILADKVVDFIKEGGRWLLGKLFGR</sequence>
<accession>A0A1V3IL35</accession>
<evidence type="ECO:0000313" key="3">
    <source>
        <dbReference type="Proteomes" id="UP000189433"/>
    </source>
</evidence>
<keyword evidence="3" id="KW-1185">Reference proteome</keyword>
<protein>
    <submittedName>
        <fullName evidence="2">GTP-binding protein</fullName>
    </submittedName>
</protein>
<comment type="caution">
    <text evidence="2">The sequence shown here is derived from an EMBL/GenBank/DDBJ whole genome shotgun (WGS) entry which is preliminary data.</text>
</comment>
<dbReference type="InterPro" id="IPR027417">
    <property type="entry name" value="P-loop_NTPase"/>
</dbReference>
<organism evidence="2 3">
    <name type="scientific">Rodentibacter rarus</name>
    <dbReference type="NCBI Taxonomy" id="1908260"/>
    <lineage>
        <taxon>Bacteria</taxon>
        <taxon>Pseudomonadati</taxon>
        <taxon>Pseudomonadota</taxon>
        <taxon>Gammaproteobacteria</taxon>
        <taxon>Pasteurellales</taxon>
        <taxon>Pasteurellaceae</taxon>
        <taxon>Rodentibacter</taxon>
    </lineage>
</organism>
<dbReference type="OrthoDB" id="9255830at2"/>
<proteinExistence type="predicted"/>
<dbReference type="AlphaFoldDB" id="A0A1V3IL35"/>
<evidence type="ECO:0000313" key="2">
    <source>
        <dbReference type="EMBL" id="OOF42591.1"/>
    </source>
</evidence>